<feature type="region of interest" description="Disordered" evidence="1">
    <location>
        <begin position="39"/>
        <end position="63"/>
    </location>
</feature>
<reference evidence="2 3" key="1">
    <citation type="journal article" date="2023" name="Genes (Basel)">
        <title>Chromosome-Level Genome Assembly and Circadian Gene Repertoire of the Patagonia Blennie Eleginops maclovinus-The Closest Ancestral Proxy of Antarctic Cryonotothenioids.</title>
        <authorList>
            <person name="Cheng C.C."/>
            <person name="Rivera-Colon A.G."/>
            <person name="Minhas B.F."/>
            <person name="Wilson L."/>
            <person name="Rayamajhi N."/>
            <person name="Vargas-Chacoff L."/>
            <person name="Catchen J.M."/>
        </authorList>
    </citation>
    <scope>NUCLEOTIDE SEQUENCE [LARGE SCALE GENOMIC DNA]</scope>
    <source>
        <strain evidence="2">JMC-PN-2008</strain>
    </source>
</reference>
<gene>
    <name evidence="2" type="ORF">PBY51_014282</name>
</gene>
<dbReference type="Proteomes" id="UP001346869">
    <property type="component" value="Unassembled WGS sequence"/>
</dbReference>
<dbReference type="EMBL" id="JAUZQC010000023">
    <property type="protein sequence ID" value="KAK5849993.1"/>
    <property type="molecule type" value="Genomic_DNA"/>
</dbReference>
<protein>
    <submittedName>
        <fullName evidence="2">Uncharacterized protein</fullName>
    </submittedName>
</protein>
<organism evidence="2 3">
    <name type="scientific">Eleginops maclovinus</name>
    <name type="common">Patagonian blennie</name>
    <name type="synonym">Eleginus maclovinus</name>
    <dbReference type="NCBI Taxonomy" id="56733"/>
    <lineage>
        <taxon>Eukaryota</taxon>
        <taxon>Metazoa</taxon>
        <taxon>Chordata</taxon>
        <taxon>Craniata</taxon>
        <taxon>Vertebrata</taxon>
        <taxon>Euteleostomi</taxon>
        <taxon>Actinopterygii</taxon>
        <taxon>Neopterygii</taxon>
        <taxon>Teleostei</taxon>
        <taxon>Neoteleostei</taxon>
        <taxon>Acanthomorphata</taxon>
        <taxon>Eupercaria</taxon>
        <taxon>Perciformes</taxon>
        <taxon>Notothenioidei</taxon>
        <taxon>Eleginopidae</taxon>
        <taxon>Eleginops</taxon>
    </lineage>
</organism>
<keyword evidence="3" id="KW-1185">Reference proteome</keyword>
<feature type="region of interest" description="Disordered" evidence="1">
    <location>
        <begin position="1"/>
        <end position="23"/>
    </location>
</feature>
<sequence length="84" mass="9174">MLSALPAWRPNTDGSSNPGAKVYPSCSERLQLLVSHRESEEREFSNRGSLYTHGRSGPFPAPSFQVKRDEGVCFCPPRGGPPVS</sequence>
<evidence type="ECO:0000256" key="1">
    <source>
        <dbReference type="SAM" id="MobiDB-lite"/>
    </source>
</evidence>
<name>A0AAN7WM74_ELEMC</name>
<evidence type="ECO:0000313" key="3">
    <source>
        <dbReference type="Proteomes" id="UP001346869"/>
    </source>
</evidence>
<evidence type="ECO:0000313" key="2">
    <source>
        <dbReference type="EMBL" id="KAK5849993.1"/>
    </source>
</evidence>
<proteinExistence type="predicted"/>
<comment type="caution">
    <text evidence="2">The sequence shown here is derived from an EMBL/GenBank/DDBJ whole genome shotgun (WGS) entry which is preliminary data.</text>
</comment>
<accession>A0AAN7WM74</accession>
<dbReference type="AlphaFoldDB" id="A0AAN7WM74"/>
<reference evidence="2 3" key="2">
    <citation type="journal article" date="2023" name="Mol. Biol. Evol.">
        <title>Genomics of Secondarily Temperate Adaptation in the Only Non-Antarctic Icefish.</title>
        <authorList>
            <person name="Rivera-Colon A.G."/>
            <person name="Rayamajhi N."/>
            <person name="Minhas B.F."/>
            <person name="Madrigal G."/>
            <person name="Bilyk K.T."/>
            <person name="Yoon V."/>
            <person name="Hune M."/>
            <person name="Gregory S."/>
            <person name="Cheng C.H.C."/>
            <person name="Catchen J.M."/>
        </authorList>
    </citation>
    <scope>NUCLEOTIDE SEQUENCE [LARGE SCALE GENOMIC DNA]</scope>
    <source>
        <strain evidence="2">JMC-PN-2008</strain>
    </source>
</reference>